<name>A0AAU8U033_9BACT</name>
<evidence type="ECO:0000259" key="1">
    <source>
        <dbReference type="Pfam" id="PF13175"/>
    </source>
</evidence>
<gene>
    <name evidence="2" type="ORF">CUREO_1136</name>
</gene>
<sequence length="431" mass="49695">MKINIKNIGKVKEADIEINGITVLAGENSTGKSTISKALFSTFNGLYNIDKKIENDKLRTIKRMLGAITTMREYRRNLIVHGLSLSKFDILMNELVEKIIKNQITEKNELKKILSNFITTEEKSRVFEKIINNISDVMNLDNNSYKNIILEEQFNKEFDNQISNIRNNDNAKIVVSFSQNKNKNIGISINSNKINIKEHADIITQVIYIDDINMALEYKKEADIFKIYNFGEPFSHTTLLVKLLDNKNPSLAKKIINEKKLENINKILNQISPGMLYTKDDGNFVYKTEDGIDISTSNISLGLKTFIVLKKLIQNSIIEENGTIILDEPEIHLHPKNQLKFAEIIVLLQKEFGLHILLSTHSPYFIKAIEEYSKKYAINKKCKFYLSSLKNKVAIFEDVTEKTYKIYKLLAEPYDILDEIEIENNNRDKND</sequence>
<accession>A0AAU8U033</accession>
<evidence type="ECO:0000313" key="2">
    <source>
        <dbReference type="EMBL" id="AKT90982.1"/>
    </source>
</evidence>
<dbReference type="Pfam" id="PF13175">
    <property type="entry name" value="AAA_15"/>
    <property type="match status" value="1"/>
</dbReference>
<dbReference type="RefSeq" id="WP_050335277.1">
    <property type="nucleotide sequence ID" value="NZ_CP012195.1"/>
</dbReference>
<dbReference type="Proteomes" id="UP000063971">
    <property type="component" value="Chromosome"/>
</dbReference>
<dbReference type="PANTHER" id="PTHR43581">
    <property type="entry name" value="ATP/GTP PHOSPHATASE"/>
    <property type="match status" value="1"/>
</dbReference>
<dbReference type="InterPro" id="IPR041685">
    <property type="entry name" value="AAA_GajA/Old/RecF-like"/>
</dbReference>
<dbReference type="Gene3D" id="3.40.50.300">
    <property type="entry name" value="P-loop containing nucleotide triphosphate hydrolases"/>
    <property type="match status" value="1"/>
</dbReference>
<dbReference type="InterPro" id="IPR051396">
    <property type="entry name" value="Bact_Antivir_Def_Nuclease"/>
</dbReference>
<dbReference type="EMBL" id="CP012195">
    <property type="protein sequence ID" value="AKT90982.1"/>
    <property type="molecule type" value="Genomic_DNA"/>
</dbReference>
<dbReference type="SUPFAM" id="SSF52540">
    <property type="entry name" value="P-loop containing nucleoside triphosphate hydrolases"/>
    <property type="match status" value="1"/>
</dbReference>
<dbReference type="AlphaFoldDB" id="A0AAU8U033"/>
<evidence type="ECO:0000313" key="3">
    <source>
        <dbReference type="Proteomes" id="UP000063971"/>
    </source>
</evidence>
<dbReference type="KEGG" id="cure:CUREO_1136"/>
<protein>
    <submittedName>
        <fullName evidence="2">ATPase, AAA family</fullName>
    </submittedName>
</protein>
<dbReference type="PANTHER" id="PTHR43581:SF2">
    <property type="entry name" value="EXCINUCLEASE ATPASE SUBUNIT"/>
    <property type="match status" value="1"/>
</dbReference>
<proteinExistence type="predicted"/>
<organism evidence="2 3">
    <name type="scientific">Campylobacter ureolyticus RIGS 9880</name>
    <dbReference type="NCBI Taxonomy" id="1032069"/>
    <lineage>
        <taxon>Bacteria</taxon>
        <taxon>Pseudomonadati</taxon>
        <taxon>Campylobacterota</taxon>
        <taxon>Epsilonproteobacteria</taxon>
        <taxon>Campylobacterales</taxon>
        <taxon>Campylobacteraceae</taxon>
        <taxon>Campylobacter</taxon>
    </lineage>
</organism>
<dbReference type="InterPro" id="IPR027417">
    <property type="entry name" value="P-loop_NTPase"/>
</dbReference>
<feature type="domain" description="Endonuclease GajA/Old nuclease/RecF-like AAA" evidence="1">
    <location>
        <begin position="1"/>
        <end position="366"/>
    </location>
</feature>
<reference evidence="2 3" key="1">
    <citation type="journal article" date="2015" name="Genome Announc.">
        <title>Complete Genome Sequence of the Campylobacter ureolyticus Clinical Isolate RIGS 9880.</title>
        <authorList>
            <person name="Miller W.G."/>
            <person name="Yee E."/>
            <person name="On S.L."/>
            <person name="Andersen L.P."/>
            <person name="Bono J.L."/>
        </authorList>
    </citation>
    <scope>NUCLEOTIDE SEQUENCE [LARGE SCALE GENOMIC DNA]</scope>
    <source>
        <strain evidence="2 3">RIGS 9880</strain>
    </source>
</reference>